<sequence>MRLSKVLPIPLVVATAASAYFVVTAPAENAQWRNGAVNVISWEKGVLDGVDSFDVEMTRLSEDGLTYIASTVPADKASPSSLNVYLEDIPAADDYFLLFLNSTHGVMYTTSPRFSVLNSSSTATSTSGSTPTPDSAAATVTVSGSPNPTQGFVTTFPAVSGALPALVEWRALMGMGAALVAGLGGALCVLF</sequence>
<keyword evidence="2" id="KW-0812">Transmembrane</keyword>
<feature type="transmembrane region" description="Helical" evidence="2">
    <location>
        <begin position="169"/>
        <end position="190"/>
    </location>
</feature>
<evidence type="ECO:0000256" key="3">
    <source>
        <dbReference type="SAM" id="SignalP"/>
    </source>
</evidence>
<evidence type="ECO:0000313" key="5">
    <source>
        <dbReference type="Proteomes" id="UP000219338"/>
    </source>
</evidence>
<evidence type="ECO:0000313" key="4">
    <source>
        <dbReference type="EMBL" id="SJL17314.1"/>
    </source>
</evidence>
<feature type="chain" id="PRO_5013306928" description="Ser-Thr-rich glycosyl-phosphatidyl-inositol-anchored membrane family-domain-containing protein" evidence="3">
    <location>
        <begin position="20"/>
        <end position="191"/>
    </location>
</feature>
<dbReference type="OrthoDB" id="2581067at2759"/>
<proteinExistence type="predicted"/>
<keyword evidence="3" id="KW-0732">Signal</keyword>
<keyword evidence="2" id="KW-0472">Membrane</keyword>
<organism evidence="4 5">
    <name type="scientific">Armillaria ostoyae</name>
    <name type="common">Armillaria root rot fungus</name>
    <dbReference type="NCBI Taxonomy" id="47428"/>
    <lineage>
        <taxon>Eukaryota</taxon>
        <taxon>Fungi</taxon>
        <taxon>Dikarya</taxon>
        <taxon>Basidiomycota</taxon>
        <taxon>Agaricomycotina</taxon>
        <taxon>Agaricomycetes</taxon>
        <taxon>Agaricomycetidae</taxon>
        <taxon>Agaricales</taxon>
        <taxon>Marasmiineae</taxon>
        <taxon>Physalacriaceae</taxon>
        <taxon>Armillaria</taxon>
    </lineage>
</organism>
<reference evidence="5" key="1">
    <citation type="journal article" date="2017" name="Nat. Ecol. Evol.">
        <title>Genome expansion and lineage-specific genetic innovations in the forest pathogenic fungi Armillaria.</title>
        <authorList>
            <person name="Sipos G."/>
            <person name="Prasanna A.N."/>
            <person name="Walter M.C."/>
            <person name="O'Connor E."/>
            <person name="Balint B."/>
            <person name="Krizsan K."/>
            <person name="Kiss B."/>
            <person name="Hess J."/>
            <person name="Varga T."/>
            <person name="Slot J."/>
            <person name="Riley R."/>
            <person name="Boka B."/>
            <person name="Rigling D."/>
            <person name="Barry K."/>
            <person name="Lee J."/>
            <person name="Mihaltcheva S."/>
            <person name="LaButti K."/>
            <person name="Lipzen A."/>
            <person name="Waldron R."/>
            <person name="Moloney N.M."/>
            <person name="Sperisen C."/>
            <person name="Kredics L."/>
            <person name="Vagvoelgyi C."/>
            <person name="Patrignani A."/>
            <person name="Fitzpatrick D."/>
            <person name="Nagy I."/>
            <person name="Doyle S."/>
            <person name="Anderson J.B."/>
            <person name="Grigoriev I.V."/>
            <person name="Gueldener U."/>
            <person name="Muensterkoetter M."/>
            <person name="Nagy L.G."/>
        </authorList>
    </citation>
    <scope>NUCLEOTIDE SEQUENCE [LARGE SCALE GENOMIC DNA]</scope>
    <source>
        <strain evidence="5">C18/9</strain>
    </source>
</reference>
<dbReference type="Proteomes" id="UP000219338">
    <property type="component" value="Unassembled WGS sequence"/>
</dbReference>
<dbReference type="OMA" id="THGVMYA"/>
<dbReference type="AlphaFoldDB" id="A0A284S8I8"/>
<name>A0A284S8I8_ARMOS</name>
<keyword evidence="5" id="KW-1185">Reference proteome</keyword>
<gene>
    <name evidence="4" type="ORF">ARMOST_20863</name>
</gene>
<protein>
    <recommendedName>
        <fullName evidence="6">Ser-Thr-rich glycosyl-phosphatidyl-inositol-anchored membrane family-domain-containing protein</fullName>
    </recommendedName>
</protein>
<evidence type="ECO:0008006" key="6">
    <source>
        <dbReference type="Google" id="ProtNLM"/>
    </source>
</evidence>
<dbReference type="EMBL" id="FUEG01000043">
    <property type="protein sequence ID" value="SJL17314.1"/>
    <property type="molecule type" value="Genomic_DNA"/>
</dbReference>
<feature type="signal peptide" evidence="3">
    <location>
        <begin position="1"/>
        <end position="19"/>
    </location>
</feature>
<evidence type="ECO:0000256" key="2">
    <source>
        <dbReference type="SAM" id="Phobius"/>
    </source>
</evidence>
<feature type="region of interest" description="Disordered" evidence="1">
    <location>
        <begin position="119"/>
        <end position="143"/>
    </location>
</feature>
<accession>A0A284S8I8</accession>
<evidence type="ECO:0000256" key="1">
    <source>
        <dbReference type="SAM" id="MobiDB-lite"/>
    </source>
</evidence>
<keyword evidence="2" id="KW-1133">Transmembrane helix</keyword>